<name>A0A502E7L7_9MYCO</name>
<keyword evidence="1" id="KW-0805">Transcription regulation</keyword>
<comment type="caution">
    <text evidence="6">The sequence shown here is derived from an EMBL/GenBank/DDBJ whole genome shotgun (WGS) entry which is preliminary data.</text>
</comment>
<evidence type="ECO:0000259" key="5">
    <source>
        <dbReference type="PROSITE" id="PS50977"/>
    </source>
</evidence>
<dbReference type="SUPFAM" id="SSF48498">
    <property type="entry name" value="Tetracyclin repressor-like, C-terminal domain"/>
    <property type="match status" value="1"/>
</dbReference>
<protein>
    <submittedName>
        <fullName evidence="6">TetR/AcrR family transcriptional regulator</fullName>
    </submittedName>
</protein>
<gene>
    <name evidence="6" type="ORF">EAH80_19330</name>
</gene>
<dbReference type="GO" id="GO:0003700">
    <property type="term" value="F:DNA-binding transcription factor activity"/>
    <property type="evidence" value="ECO:0007669"/>
    <property type="project" value="TreeGrafter"/>
</dbReference>
<dbReference type="InterPro" id="IPR036271">
    <property type="entry name" value="Tet_transcr_reg_TetR-rel_C_sf"/>
</dbReference>
<evidence type="ECO:0000313" key="6">
    <source>
        <dbReference type="EMBL" id="TPG32430.1"/>
    </source>
</evidence>
<dbReference type="PRINTS" id="PR00455">
    <property type="entry name" value="HTHTETR"/>
</dbReference>
<dbReference type="AlphaFoldDB" id="A0A502E7L7"/>
<feature type="DNA-binding region" description="H-T-H motif" evidence="4">
    <location>
        <begin position="58"/>
        <end position="77"/>
    </location>
</feature>
<keyword evidence="7" id="KW-1185">Reference proteome</keyword>
<organism evidence="6 7">
    <name type="scientific">Mycolicibacterium hodleri</name>
    <dbReference type="NCBI Taxonomy" id="49897"/>
    <lineage>
        <taxon>Bacteria</taxon>
        <taxon>Bacillati</taxon>
        <taxon>Actinomycetota</taxon>
        <taxon>Actinomycetes</taxon>
        <taxon>Mycobacteriales</taxon>
        <taxon>Mycobacteriaceae</taxon>
        <taxon>Mycolicibacterium</taxon>
    </lineage>
</organism>
<evidence type="ECO:0000256" key="3">
    <source>
        <dbReference type="ARBA" id="ARBA00023163"/>
    </source>
</evidence>
<evidence type="ECO:0000256" key="4">
    <source>
        <dbReference type="PROSITE-ProRule" id="PRU00335"/>
    </source>
</evidence>
<feature type="domain" description="HTH tetR-type" evidence="5">
    <location>
        <begin position="35"/>
        <end position="95"/>
    </location>
</feature>
<dbReference type="PROSITE" id="PS50977">
    <property type="entry name" value="HTH_TETR_2"/>
    <property type="match status" value="1"/>
</dbReference>
<accession>A0A502E7L7</accession>
<evidence type="ECO:0000256" key="2">
    <source>
        <dbReference type="ARBA" id="ARBA00023125"/>
    </source>
</evidence>
<sequence>MIAREPALLLAAVLVLSIVPRAERRRRLTQSERVAQSGQRLMEAAIELFAEKGFERTSSSEIADRAGYSHSMVTARFGSKEALLLQLMHTEYERRMLPPVDPADGIAALLLWVDTIREEIRKDPRCVRAFYTLVFEAVGPIPSLQPWVDDWLTRCVRHATGCLVAAQQSGELRDDVDIDAEAELFVYSGVGLGYKFVNDGDLSKFDESLAKWHTRFDNAHKLPPSTSKQKRPRTLG</sequence>
<dbReference type="Proteomes" id="UP000320095">
    <property type="component" value="Unassembled WGS sequence"/>
</dbReference>
<evidence type="ECO:0000256" key="1">
    <source>
        <dbReference type="ARBA" id="ARBA00023015"/>
    </source>
</evidence>
<dbReference type="EMBL" id="RCZG01000008">
    <property type="protein sequence ID" value="TPG32430.1"/>
    <property type="molecule type" value="Genomic_DNA"/>
</dbReference>
<dbReference type="InterPro" id="IPR001647">
    <property type="entry name" value="HTH_TetR"/>
</dbReference>
<dbReference type="Pfam" id="PF00440">
    <property type="entry name" value="TetR_N"/>
    <property type="match status" value="1"/>
</dbReference>
<evidence type="ECO:0000313" key="7">
    <source>
        <dbReference type="Proteomes" id="UP000320095"/>
    </source>
</evidence>
<dbReference type="SUPFAM" id="SSF46689">
    <property type="entry name" value="Homeodomain-like"/>
    <property type="match status" value="1"/>
</dbReference>
<dbReference type="Gene3D" id="1.10.357.10">
    <property type="entry name" value="Tetracycline Repressor, domain 2"/>
    <property type="match status" value="1"/>
</dbReference>
<dbReference type="PANTHER" id="PTHR30055">
    <property type="entry name" value="HTH-TYPE TRANSCRIPTIONAL REGULATOR RUTR"/>
    <property type="match status" value="1"/>
</dbReference>
<keyword evidence="2 4" id="KW-0238">DNA-binding</keyword>
<reference evidence="6 7" key="1">
    <citation type="journal article" date="2019" name="Environ. Microbiol.">
        <title>Species interactions and distinct microbial communities in high Arctic permafrost affected cryosols are associated with the CH4 and CO2 gas fluxes.</title>
        <authorList>
            <person name="Altshuler I."/>
            <person name="Hamel J."/>
            <person name="Turney S."/>
            <person name="Magnuson E."/>
            <person name="Levesque R."/>
            <person name="Greer C."/>
            <person name="Whyte L.G."/>
        </authorList>
    </citation>
    <scope>NUCLEOTIDE SEQUENCE [LARGE SCALE GENOMIC DNA]</scope>
    <source>
        <strain evidence="6 7">S5.20</strain>
    </source>
</reference>
<dbReference type="PANTHER" id="PTHR30055:SF234">
    <property type="entry name" value="HTH-TYPE TRANSCRIPTIONAL REGULATOR BETI"/>
    <property type="match status" value="1"/>
</dbReference>
<dbReference type="InterPro" id="IPR050109">
    <property type="entry name" value="HTH-type_TetR-like_transc_reg"/>
</dbReference>
<dbReference type="GO" id="GO:0000976">
    <property type="term" value="F:transcription cis-regulatory region binding"/>
    <property type="evidence" value="ECO:0007669"/>
    <property type="project" value="TreeGrafter"/>
</dbReference>
<proteinExistence type="predicted"/>
<keyword evidence="3" id="KW-0804">Transcription</keyword>
<dbReference type="InterPro" id="IPR009057">
    <property type="entry name" value="Homeodomain-like_sf"/>
</dbReference>